<gene>
    <name evidence="1" type="ORF">E5344_11000</name>
</gene>
<accession>A0A4S2D468</accession>
<protein>
    <submittedName>
        <fullName evidence="1">DUF4279 domain-containing protein</fullName>
    </submittedName>
</protein>
<proteinExistence type="predicted"/>
<evidence type="ECO:0000313" key="2">
    <source>
        <dbReference type="Proteomes" id="UP000309893"/>
    </source>
</evidence>
<dbReference type="Pfam" id="PF14106">
    <property type="entry name" value="DUF4279"/>
    <property type="match status" value="1"/>
</dbReference>
<dbReference type="RefSeq" id="WP_135949652.1">
    <property type="nucleotide sequence ID" value="NZ_SRYO01000006.1"/>
</dbReference>
<comment type="caution">
    <text evidence="1">The sequence shown here is derived from an EMBL/GenBank/DDBJ whole genome shotgun (WGS) entry which is preliminary data.</text>
</comment>
<dbReference type="OrthoDB" id="5005797at2"/>
<organism evidence="1 2">
    <name type="scientific">Microbacterium laevaniformans</name>
    <dbReference type="NCBI Taxonomy" id="36807"/>
    <lineage>
        <taxon>Bacteria</taxon>
        <taxon>Bacillati</taxon>
        <taxon>Actinomycetota</taxon>
        <taxon>Actinomycetes</taxon>
        <taxon>Micrococcales</taxon>
        <taxon>Microbacteriaceae</taxon>
        <taxon>Microbacterium</taxon>
    </lineage>
</organism>
<evidence type="ECO:0000313" key="1">
    <source>
        <dbReference type="EMBL" id="TGY36289.1"/>
    </source>
</evidence>
<dbReference type="AlphaFoldDB" id="A0A4S2D468"/>
<dbReference type="EMBL" id="SRYO01000006">
    <property type="protein sequence ID" value="TGY36289.1"/>
    <property type="molecule type" value="Genomic_DNA"/>
</dbReference>
<sequence length="132" mass="14129">MIRAGRASLVVSSVETDPDLVSQHLGLSPRTVIRKGEVSRSGRVREHHTWAVDARTFSNDDDDQTGTAALTALLEQCRAAFGRVGTLPADCRARIVWSADSDSAQGGFVLTAAVAALDRRARCRPLRDAVSG</sequence>
<dbReference type="Proteomes" id="UP000309893">
    <property type="component" value="Unassembled WGS sequence"/>
</dbReference>
<name>A0A4S2D468_9MICO</name>
<reference evidence="1 2" key="1">
    <citation type="submission" date="2019-04" db="EMBL/GenBank/DDBJ databases">
        <title>Microbes associate with the intestines of laboratory mice.</title>
        <authorList>
            <person name="Navarre W."/>
            <person name="Wong E."/>
            <person name="Huang K."/>
            <person name="Tropini C."/>
            <person name="Ng K."/>
            <person name="Yu B."/>
        </authorList>
    </citation>
    <scope>NUCLEOTIDE SEQUENCE [LARGE SCALE GENOMIC DNA]</scope>
    <source>
        <strain evidence="1 2">NM46_B2-13</strain>
    </source>
</reference>
<dbReference type="InterPro" id="IPR025459">
    <property type="entry name" value="DUF4279"/>
</dbReference>